<proteinExistence type="predicted"/>
<organism evidence="1 2">
    <name type="scientific">Ammonifex thiophilus</name>
    <dbReference type="NCBI Taxonomy" id="444093"/>
    <lineage>
        <taxon>Bacteria</taxon>
        <taxon>Bacillati</taxon>
        <taxon>Bacillota</taxon>
        <taxon>Clostridia</taxon>
        <taxon>Thermoanaerobacterales</taxon>
        <taxon>Thermoanaerobacteraceae</taxon>
        <taxon>Ammonifex</taxon>
    </lineage>
</organism>
<evidence type="ECO:0000313" key="2">
    <source>
        <dbReference type="Proteomes" id="UP000256329"/>
    </source>
</evidence>
<dbReference type="AlphaFoldDB" id="A0A3D8P1B7"/>
<comment type="caution">
    <text evidence="1">The sequence shown here is derived from an EMBL/GenBank/DDBJ whole genome shotgun (WGS) entry which is preliminary data.</text>
</comment>
<dbReference type="RefSeq" id="WP_115793271.1">
    <property type="nucleotide sequence ID" value="NZ_QSLN01000021.1"/>
</dbReference>
<dbReference type="EMBL" id="QSLN01000021">
    <property type="protein sequence ID" value="RDV81230.1"/>
    <property type="molecule type" value="Genomic_DNA"/>
</dbReference>
<protein>
    <submittedName>
        <fullName evidence="1">Uncharacterized protein</fullName>
    </submittedName>
</protein>
<reference evidence="1 2" key="1">
    <citation type="submission" date="2018-08" db="EMBL/GenBank/DDBJ databases">
        <title>Form III RuBisCO-mediated autotrophy in Thermodesulfobium bacteria.</title>
        <authorList>
            <person name="Toshchakov S.V."/>
            <person name="Kublanov I.V."/>
            <person name="Frolov E."/>
            <person name="Bonch-Osmolovskaya E.A."/>
            <person name="Tourova T.P."/>
            <person name="Chernych N.A."/>
            <person name="Lebedinsky A.V."/>
        </authorList>
    </citation>
    <scope>NUCLEOTIDE SEQUENCE [LARGE SCALE GENOMIC DNA]</scope>
    <source>
        <strain evidence="1 2">SR</strain>
    </source>
</reference>
<sequence length="66" mass="7214">MLCDFGFTQRVLEDLKNNPVCPKTLEAQAVAVLCAQQREDAGEETVLASLAAIGALELFLFGGDWW</sequence>
<keyword evidence="2" id="KW-1185">Reference proteome</keyword>
<dbReference type="Proteomes" id="UP000256329">
    <property type="component" value="Unassembled WGS sequence"/>
</dbReference>
<accession>A0A3D8P1B7</accession>
<evidence type="ECO:0000313" key="1">
    <source>
        <dbReference type="EMBL" id="RDV81230.1"/>
    </source>
</evidence>
<gene>
    <name evidence="1" type="ORF">DXX99_09610</name>
</gene>
<name>A0A3D8P1B7_9THEO</name>